<dbReference type="InterPro" id="IPR036864">
    <property type="entry name" value="Zn2-C6_fun-type_DNA-bd_sf"/>
</dbReference>
<feature type="region of interest" description="Disordered" evidence="1">
    <location>
        <begin position="276"/>
        <end position="295"/>
    </location>
</feature>
<proteinExistence type="predicted"/>
<dbReference type="Proteomes" id="UP000765509">
    <property type="component" value="Unassembled WGS sequence"/>
</dbReference>
<protein>
    <recommendedName>
        <fullName evidence="2">Zn(2)-C6 fungal-type domain-containing protein</fullName>
    </recommendedName>
</protein>
<keyword evidence="4" id="KW-1185">Reference proteome</keyword>
<dbReference type="EMBL" id="AVOT02028484">
    <property type="protein sequence ID" value="MBW0520980.1"/>
    <property type="molecule type" value="Genomic_DNA"/>
</dbReference>
<name>A0A9Q3EDS2_9BASI</name>
<feature type="compositionally biased region" description="Low complexity" evidence="1">
    <location>
        <begin position="22"/>
        <end position="38"/>
    </location>
</feature>
<dbReference type="OrthoDB" id="2504843at2759"/>
<dbReference type="CDD" id="cd00067">
    <property type="entry name" value="GAL4"/>
    <property type="match status" value="1"/>
</dbReference>
<accession>A0A9Q3EDS2</accession>
<dbReference type="GO" id="GO:0000981">
    <property type="term" value="F:DNA-binding transcription factor activity, RNA polymerase II-specific"/>
    <property type="evidence" value="ECO:0007669"/>
    <property type="project" value="InterPro"/>
</dbReference>
<dbReference type="AlphaFoldDB" id="A0A9Q3EDS2"/>
<reference evidence="3" key="1">
    <citation type="submission" date="2021-03" db="EMBL/GenBank/DDBJ databases">
        <title>Draft genome sequence of rust myrtle Austropuccinia psidii MF-1, a brazilian biotype.</title>
        <authorList>
            <person name="Quecine M.C."/>
            <person name="Pachon D.M.R."/>
            <person name="Bonatelli M.L."/>
            <person name="Correr F.H."/>
            <person name="Franceschini L.M."/>
            <person name="Leite T.F."/>
            <person name="Margarido G.R.A."/>
            <person name="Almeida C.A."/>
            <person name="Ferrarezi J.A."/>
            <person name="Labate C.A."/>
        </authorList>
    </citation>
    <scope>NUCLEOTIDE SEQUENCE</scope>
    <source>
        <strain evidence="3">MF-1</strain>
    </source>
</reference>
<feature type="domain" description="Zn(2)-C6 fungal-type" evidence="2">
    <location>
        <begin position="71"/>
        <end position="103"/>
    </location>
</feature>
<feature type="region of interest" description="Disordered" evidence="1">
    <location>
        <begin position="178"/>
        <end position="213"/>
    </location>
</feature>
<feature type="region of interest" description="Disordered" evidence="1">
    <location>
        <begin position="1"/>
        <end position="49"/>
    </location>
</feature>
<gene>
    <name evidence="3" type="ORF">O181_060695</name>
</gene>
<evidence type="ECO:0000259" key="2">
    <source>
        <dbReference type="PROSITE" id="PS50048"/>
    </source>
</evidence>
<evidence type="ECO:0000313" key="3">
    <source>
        <dbReference type="EMBL" id="MBW0520980.1"/>
    </source>
</evidence>
<organism evidence="3 4">
    <name type="scientific">Austropuccinia psidii MF-1</name>
    <dbReference type="NCBI Taxonomy" id="1389203"/>
    <lineage>
        <taxon>Eukaryota</taxon>
        <taxon>Fungi</taxon>
        <taxon>Dikarya</taxon>
        <taxon>Basidiomycota</taxon>
        <taxon>Pucciniomycotina</taxon>
        <taxon>Pucciniomycetes</taxon>
        <taxon>Pucciniales</taxon>
        <taxon>Sphaerophragmiaceae</taxon>
        <taxon>Austropuccinia</taxon>
    </lineage>
</organism>
<feature type="compositionally biased region" description="Pro residues" evidence="1">
    <location>
        <begin position="121"/>
        <end position="133"/>
    </location>
</feature>
<dbReference type="SUPFAM" id="SSF57701">
    <property type="entry name" value="Zn2/Cys6 DNA-binding domain"/>
    <property type="match status" value="1"/>
</dbReference>
<sequence length="371" mass="41928">MPKNSGKKPLDLICPRVSDPLNSSINQIQSRSISPQNSSRKRSKLEDVSTGPVFLELPRQVGWTKVNNFSACDHCRASHIKCSLWITGGPCNHCRNRNGPCQVHEWTFNPRAPPHYIYKPVLPPPSAGPPSPGESPEYSNGNQISLDIDLLIQKLRWLEEKAPLKFRKRATAMPWKESFDPIPDRFSPEPPEFHSTPHSRPKRKQNSQILKSPQKFSRLDSNLDFSAQVLERQITSTFESECDFKHNSLSSKEKMSLPFILSSTHAPCEIAKRDERWEQGSTRRSTPEADWSSMSYMLSPSPPLEALRNNMGYPAKSSPRIPSIQMIDKNSSPILTRDSPPSFSCYSTPQHCTLPSIWQILAIGGNHFQAF</sequence>
<dbReference type="Gene3D" id="4.10.240.10">
    <property type="entry name" value="Zn(2)-C6 fungal-type DNA-binding domain"/>
    <property type="match status" value="1"/>
</dbReference>
<comment type="caution">
    <text evidence="3">The sequence shown here is derived from an EMBL/GenBank/DDBJ whole genome shotgun (WGS) entry which is preliminary data.</text>
</comment>
<dbReference type="GO" id="GO:0008270">
    <property type="term" value="F:zinc ion binding"/>
    <property type="evidence" value="ECO:0007669"/>
    <property type="project" value="InterPro"/>
</dbReference>
<feature type="region of interest" description="Disordered" evidence="1">
    <location>
        <begin position="121"/>
        <end position="140"/>
    </location>
</feature>
<dbReference type="InterPro" id="IPR001138">
    <property type="entry name" value="Zn2Cys6_DnaBD"/>
</dbReference>
<dbReference type="PROSITE" id="PS00463">
    <property type="entry name" value="ZN2_CY6_FUNGAL_1"/>
    <property type="match status" value="1"/>
</dbReference>
<dbReference type="Pfam" id="PF00172">
    <property type="entry name" value="Zn_clus"/>
    <property type="match status" value="1"/>
</dbReference>
<evidence type="ECO:0000313" key="4">
    <source>
        <dbReference type="Proteomes" id="UP000765509"/>
    </source>
</evidence>
<dbReference type="PROSITE" id="PS50048">
    <property type="entry name" value="ZN2_CY6_FUNGAL_2"/>
    <property type="match status" value="1"/>
</dbReference>
<feature type="compositionally biased region" description="Basic and acidic residues" evidence="1">
    <location>
        <begin position="178"/>
        <end position="187"/>
    </location>
</feature>
<evidence type="ECO:0000256" key="1">
    <source>
        <dbReference type="SAM" id="MobiDB-lite"/>
    </source>
</evidence>